<protein>
    <submittedName>
        <fullName evidence="7">RNA polymerase sigma factor</fullName>
    </submittedName>
</protein>
<dbReference type="Gene3D" id="1.10.10.10">
    <property type="entry name" value="Winged helix-like DNA-binding domain superfamily/Winged helix DNA-binding domain"/>
    <property type="match status" value="1"/>
</dbReference>
<dbReference type="InterPro" id="IPR013249">
    <property type="entry name" value="RNA_pol_sigma70_r4_t2"/>
</dbReference>
<evidence type="ECO:0000259" key="5">
    <source>
        <dbReference type="Pfam" id="PF04542"/>
    </source>
</evidence>
<sequence length="188" mass="21771">MEGINEIELIQGALDGNRKAQTALVRLYERRLFGHIYRMVGNQEDTRDILQETMVRALTNLNQYNPANSFTGWIFKIATNRSLDFLRRRKLETRTFAYEGEIRLEEISNGRTAHDTKVADALDWDLVEGCLEQLDPKYKAVLFLRYRDGLAYKEIADALSIPMGTVKVLLHRGRLELKKLVRKEVGTR</sequence>
<comment type="similarity">
    <text evidence="1">Belongs to the sigma-70 factor family. ECF subfamily.</text>
</comment>
<dbReference type="EMBL" id="JBHPEI010000001">
    <property type="protein sequence ID" value="MFC1799315.1"/>
    <property type="molecule type" value="Genomic_DNA"/>
</dbReference>
<evidence type="ECO:0000313" key="8">
    <source>
        <dbReference type="Proteomes" id="UP001594288"/>
    </source>
</evidence>
<keyword evidence="4" id="KW-0804">Transcription</keyword>
<organism evidence="7 8">
    <name type="scientific">Eiseniibacteriota bacterium</name>
    <dbReference type="NCBI Taxonomy" id="2212470"/>
    <lineage>
        <taxon>Bacteria</taxon>
        <taxon>Candidatus Eiseniibacteriota</taxon>
    </lineage>
</organism>
<name>A0ABV6YMM1_UNCEI</name>
<dbReference type="Gene3D" id="1.10.1740.10">
    <property type="match status" value="1"/>
</dbReference>
<dbReference type="SUPFAM" id="SSF88946">
    <property type="entry name" value="Sigma2 domain of RNA polymerase sigma factors"/>
    <property type="match status" value="1"/>
</dbReference>
<keyword evidence="8" id="KW-1185">Reference proteome</keyword>
<evidence type="ECO:0000313" key="7">
    <source>
        <dbReference type="EMBL" id="MFC1799315.1"/>
    </source>
</evidence>
<accession>A0ABV6YMM1</accession>
<feature type="domain" description="RNA polymerase sigma-70 region 2" evidence="5">
    <location>
        <begin position="24"/>
        <end position="90"/>
    </location>
</feature>
<dbReference type="InterPro" id="IPR013324">
    <property type="entry name" value="RNA_pol_sigma_r3/r4-like"/>
</dbReference>
<dbReference type="Pfam" id="PF08281">
    <property type="entry name" value="Sigma70_r4_2"/>
    <property type="match status" value="1"/>
</dbReference>
<evidence type="ECO:0000256" key="2">
    <source>
        <dbReference type="ARBA" id="ARBA00023015"/>
    </source>
</evidence>
<keyword evidence="2" id="KW-0805">Transcription regulation</keyword>
<evidence type="ECO:0000256" key="1">
    <source>
        <dbReference type="ARBA" id="ARBA00010641"/>
    </source>
</evidence>
<dbReference type="InterPro" id="IPR036388">
    <property type="entry name" value="WH-like_DNA-bd_sf"/>
</dbReference>
<evidence type="ECO:0000256" key="3">
    <source>
        <dbReference type="ARBA" id="ARBA00023082"/>
    </source>
</evidence>
<dbReference type="NCBIfam" id="TIGR02937">
    <property type="entry name" value="sigma70-ECF"/>
    <property type="match status" value="1"/>
</dbReference>
<dbReference type="InterPro" id="IPR013325">
    <property type="entry name" value="RNA_pol_sigma_r2"/>
</dbReference>
<dbReference type="InterPro" id="IPR039425">
    <property type="entry name" value="RNA_pol_sigma-70-like"/>
</dbReference>
<dbReference type="SUPFAM" id="SSF88659">
    <property type="entry name" value="Sigma3 and sigma4 domains of RNA polymerase sigma factors"/>
    <property type="match status" value="1"/>
</dbReference>
<evidence type="ECO:0000259" key="6">
    <source>
        <dbReference type="Pfam" id="PF08281"/>
    </source>
</evidence>
<comment type="caution">
    <text evidence="7">The sequence shown here is derived from an EMBL/GenBank/DDBJ whole genome shotgun (WGS) entry which is preliminary data.</text>
</comment>
<dbReference type="InterPro" id="IPR014284">
    <property type="entry name" value="RNA_pol_sigma-70_dom"/>
</dbReference>
<evidence type="ECO:0000256" key="4">
    <source>
        <dbReference type="ARBA" id="ARBA00023163"/>
    </source>
</evidence>
<reference evidence="7 8" key="1">
    <citation type="submission" date="2024-09" db="EMBL/GenBank/DDBJ databases">
        <authorList>
            <person name="D'Angelo T."/>
        </authorList>
    </citation>
    <scope>NUCLEOTIDE SEQUENCE [LARGE SCALE GENOMIC DNA]</scope>
    <source>
        <strain evidence="7">SAG AM-311-F02</strain>
    </source>
</reference>
<proteinExistence type="inferred from homology"/>
<keyword evidence="3" id="KW-0731">Sigma factor</keyword>
<dbReference type="InterPro" id="IPR007627">
    <property type="entry name" value="RNA_pol_sigma70_r2"/>
</dbReference>
<dbReference type="PANTHER" id="PTHR43133">
    <property type="entry name" value="RNA POLYMERASE ECF-TYPE SIGMA FACTO"/>
    <property type="match status" value="1"/>
</dbReference>
<dbReference type="PANTHER" id="PTHR43133:SF51">
    <property type="entry name" value="RNA POLYMERASE SIGMA FACTOR"/>
    <property type="match status" value="1"/>
</dbReference>
<dbReference type="Pfam" id="PF04542">
    <property type="entry name" value="Sigma70_r2"/>
    <property type="match status" value="1"/>
</dbReference>
<feature type="domain" description="RNA polymerase sigma factor 70 region 4 type 2" evidence="6">
    <location>
        <begin position="127"/>
        <end position="177"/>
    </location>
</feature>
<dbReference type="CDD" id="cd06171">
    <property type="entry name" value="Sigma70_r4"/>
    <property type="match status" value="1"/>
</dbReference>
<gene>
    <name evidence="7" type="ORF">ACFL2Z_00175</name>
</gene>
<dbReference type="Proteomes" id="UP001594288">
    <property type="component" value="Unassembled WGS sequence"/>
</dbReference>